<keyword evidence="7" id="KW-0807">Transducer</keyword>
<evidence type="ECO:0000256" key="4">
    <source>
        <dbReference type="ARBA" id="ARBA00023040"/>
    </source>
</evidence>
<evidence type="ECO:0000256" key="5">
    <source>
        <dbReference type="ARBA" id="ARBA00023136"/>
    </source>
</evidence>
<feature type="transmembrane region" description="Helical" evidence="8">
    <location>
        <begin position="89"/>
        <end position="106"/>
    </location>
</feature>
<keyword evidence="3 8" id="KW-1133">Transmembrane helix</keyword>
<dbReference type="InterPro" id="IPR017452">
    <property type="entry name" value="GPCR_Rhodpsn_7TM"/>
</dbReference>
<evidence type="ECO:0000256" key="1">
    <source>
        <dbReference type="ARBA" id="ARBA00004141"/>
    </source>
</evidence>
<dbReference type="Proteomes" id="UP000828390">
    <property type="component" value="Unassembled WGS sequence"/>
</dbReference>
<feature type="transmembrane region" description="Helical" evidence="8">
    <location>
        <begin position="29"/>
        <end position="50"/>
    </location>
</feature>
<comment type="subcellular location">
    <subcellularLocation>
        <location evidence="1">Membrane</location>
        <topology evidence="1">Multi-pass membrane protein</topology>
    </subcellularLocation>
</comment>
<organism evidence="10 11">
    <name type="scientific">Dreissena polymorpha</name>
    <name type="common">Zebra mussel</name>
    <name type="synonym">Mytilus polymorpha</name>
    <dbReference type="NCBI Taxonomy" id="45954"/>
    <lineage>
        <taxon>Eukaryota</taxon>
        <taxon>Metazoa</taxon>
        <taxon>Spiralia</taxon>
        <taxon>Lophotrochozoa</taxon>
        <taxon>Mollusca</taxon>
        <taxon>Bivalvia</taxon>
        <taxon>Autobranchia</taxon>
        <taxon>Heteroconchia</taxon>
        <taxon>Euheterodonta</taxon>
        <taxon>Imparidentia</taxon>
        <taxon>Neoheterodontei</taxon>
        <taxon>Myida</taxon>
        <taxon>Dreissenoidea</taxon>
        <taxon>Dreissenidae</taxon>
        <taxon>Dreissena</taxon>
    </lineage>
</organism>
<keyword evidence="11" id="KW-1185">Reference proteome</keyword>
<reference evidence="10" key="2">
    <citation type="submission" date="2020-11" db="EMBL/GenBank/DDBJ databases">
        <authorList>
            <person name="McCartney M.A."/>
            <person name="Auch B."/>
            <person name="Kono T."/>
            <person name="Mallez S."/>
            <person name="Becker A."/>
            <person name="Gohl D.M."/>
            <person name="Silverstein K.A.T."/>
            <person name="Koren S."/>
            <person name="Bechman K.B."/>
            <person name="Herman A."/>
            <person name="Abrahante J.E."/>
            <person name="Garbe J."/>
        </authorList>
    </citation>
    <scope>NUCLEOTIDE SEQUENCE</scope>
    <source>
        <strain evidence="10">Duluth1</strain>
        <tissue evidence="10">Whole animal</tissue>
    </source>
</reference>
<protein>
    <recommendedName>
        <fullName evidence="9">G-protein coupled receptors family 1 profile domain-containing protein</fullName>
    </recommendedName>
</protein>
<gene>
    <name evidence="10" type="ORF">DPMN_160113</name>
</gene>
<feature type="domain" description="G-protein coupled receptors family 1 profile" evidence="9">
    <location>
        <begin position="1"/>
        <end position="201"/>
    </location>
</feature>
<dbReference type="SUPFAM" id="SSF81321">
    <property type="entry name" value="Family A G protein-coupled receptor-like"/>
    <property type="match status" value="1"/>
</dbReference>
<dbReference type="AlphaFoldDB" id="A0A9D4EPI9"/>
<comment type="caution">
    <text evidence="10">The sequence shown here is derived from an EMBL/GenBank/DDBJ whole genome shotgun (WGS) entry which is preliminary data.</text>
</comment>
<evidence type="ECO:0000259" key="9">
    <source>
        <dbReference type="PROSITE" id="PS50262"/>
    </source>
</evidence>
<evidence type="ECO:0000256" key="3">
    <source>
        <dbReference type="ARBA" id="ARBA00022989"/>
    </source>
</evidence>
<keyword evidence="4" id="KW-0297">G-protein coupled receptor</keyword>
<dbReference type="Gene3D" id="1.20.1070.10">
    <property type="entry name" value="Rhodopsin 7-helix transmembrane proteins"/>
    <property type="match status" value="1"/>
</dbReference>
<dbReference type="PRINTS" id="PR00237">
    <property type="entry name" value="GPCRRHODOPSN"/>
</dbReference>
<dbReference type="EMBL" id="JAIWYP010000008">
    <property type="protein sequence ID" value="KAH3782201.1"/>
    <property type="molecule type" value="Genomic_DNA"/>
</dbReference>
<evidence type="ECO:0000256" key="2">
    <source>
        <dbReference type="ARBA" id="ARBA00022692"/>
    </source>
</evidence>
<sequence length="266" mass="31190">MPIIKHVIYRYIAIIHPIKAHILCNRWRIVFVLGCIWPFAWLAGLPTLFFNKVMLGHPDEPFSAIKYCVIQFPYDQDLYYLIYRVAESVLFYFFPLTVQLILYAFVSKHLFHGSDRLHRTYTVRDRNGTSMQRYSEAIQARKGVVKMLMASVIVYFLSYSPNQILLIWNIARPKSFHENWSFHVFTMIVAYINSAANPILYSIFSQNFRECFRDVLCKCCSKQPEQRTLRTASTPSAYNTYTTYNTYGTTSRYLRHTSMASAVTEV</sequence>
<dbReference type="GO" id="GO:0004930">
    <property type="term" value="F:G protein-coupled receptor activity"/>
    <property type="evidence" value="ECO:0007669"/>
    <property type="project" value="UniProtKB-KW"/>
</dbReference>
<dbReference type="Pfam" id="PF00001">
    <property type="entry name" value="7tm_1"/>
    <property type="match status" value="1"/>
</dbReference>
<keyword evidence="2 8" id="KW-0812">Transmembrane</keyword>
<evidence type="ECO:0000313" key="10">
    <source>
        <dbReference type="EMBL" id="KAH3782201.1"/>
    </source>
</evidence>
<evidence type="ECO:0000256" key="7">
    <source>
        <dbReference type="ARBA" id="ARBA00023224"/>
    </source>
</evidence>
<evidence type="ECO:0000256" key="8">
    <source>
        <dbReference type="SAM" id="Phobius"/>
    </source>
</evidence>
<dbReference type="PROSITE" id="PS50262">
    <property type="entry name" value="G_PROTEIN_RECEP_F1_2"/>
    <property type="match status" value="1"/>
</dbReference>
<keyword evidence="6" id="KW-0675">Receptor</keyword>
<accession>A0A9D4EPI9</accession>
<dbReference type="PANTHER" id="PTHR24243:SF208">
    <property type="entry name" value="PYROKININ-1 RECEPTOR"/>
    <property type="match status" value="1"/>
</dbReference>
<feature type="transmembrane region" description="Helical" evidence="8">
    <location>
        <begin position="180"/>
        <end position="204"/>
    </location>
</feature>
<dbReference type="CDD" id="cd00637">
    <property type="entry name" value="7tm_classA_rhodopsin-like"/>
    <property type="match status" value="1"/>
</dbReference>
<dbReference type="PANTHER" id="PTHR24243">
    <property type="entry name" value="G-PROTEIN COUPLED RECEPTOR"/>
    <property type="match status" value="1"/>
</dbReference>
<dbReference type="GO" id="GO:0005886">
    <property type="term" value="C:plasma membrane"/>
    <property type="evidence" value="ECO:0007669"/>
    <property type="project" value="TreeGrafter"/>
</dbReference>
<name>A0A9D4EPI9_DREPO</name>
<evidence type="ECO:0000256" key="6">
    <source>
        <dbReference type="ARBA" id="ARBA00023170"/>
    </source>
</evidence>
<dbReference type="InterPro" id="IPR000276">
    <property type="entry name" value="GPCR_Rhodpsn"/>
</dbReference>
<evidence type="ECO:0000313" key="11">
    <source>
        <dbReference type="Proteomes" id="UP000828390"/>
    </source>
</evidence>
<proteinExistence type="predicted"/>
<keyword evidence="5 8" id="KW-0472">Membrane</keyword>
<reference evidence="10" key="1">
    <citation type="journal article" date="2019" name="bioRxiv">
        <title>The Genome of the Zebra Mussel, Dreissena polymorpha: A Resource for Invasive Species Research.</title>
        <authorList>
            <person name="McCartney M.A."/>
            <person name="Auch B."/>
            <person name="Kono T."/>
            <person name="Mallez S."/>
            <person name="Zhang Y."/>
            <person name="Obille A."/>
            <person name="Becker A."/>
            <person name="Abrahante J.E."/>
            <person name="Garbe J."/>
            <person name="Badalamenti J.P."/>
            <person name="Herman A."/>
            <person name="Mangelson H."/>
            <person name="Liachko I."/>
            <person name="Sullivan S."/>
            <person name="Sone E.D."/>
            <person name="Koren S."/>
            <person name="Silverstein K.A.T."/>
            <person name="Beckman K.B."/>
            <person name="Gohl D.M."/>
        </authorList>
    </citation>
    <scope>NUCLEOTIDE SEQUENCE</scope>
    <source>
        <strain evidence="10">Duluth1</strain>
        <tissue evidence="10">Whole animal</tissue>
    </source>
</reference>
<feature type="transmembrane region" description="Helical" evidence="8">
    <location>
        <begin position="143"/>
        <end position="160"/>
    </location>
</feature>